<reference evidence="2" key="1">
    <citation type="submission" date="2020-09" db="EMBL/GenBank/DDBJ databases">
        <title>Genome-Enabled Discovery of Anthraquinone Biosynthesis in Senna tora.</title>
        <authorList>
            <person name="Kang S.-H."/>
            <person name="Pandey R.P."/>
            <person name="Lee C.-M."/>
            <person name="Sim J.-S."/>
            <person name="Jeong J.-T."/>
            <person name="Choi B.-S."/>
            <person name="Jung M."/>
            <person name="Ginzburg D."/>
            <person name="Zhao K."/>
            <person name="Won S.Y."/>
            <person name="Oh T.-J."/>
            <person name="Yu Y."/>
            <person name="Kim N.-H."/>
            <person name="Lee O.R."/>
            <person name="Lee T.-H."/>
            <person name="Bashyal P."/>
            <person name="Kim T.-S."/>
            <person name="Lee W.-H."/>
            <person name="Kawkins C."/>
            <person name="Kim C.-K."/>
            <person name="Kim J.S."/>
            <person name="Ahn B.O."/>
            <person name="Rhee S.Y."/>
            <person name="Sohng J.K."/>
        </authorList>
    </citation>
    <scope>NUCLEOTIDE SEQUENCE</scope>
    <source>
        <tissue evidence="2">Leaf</tissue>
    </source>
</reference>
<dbReference type="EMBL" id="JAAIUW010000004">
    <property type="protein sequence ID" value="KAF7835864.1"/>
    <property type="molecule type" value="Genomic_DNA"/>
</dbReference>
<proteinExistence type="predicted"/>
<feature type="region of interest" description="Disordered" evidence="1">
    <location>
        <begin position="107"/>
        <end position="126"/>
    </location>
</feature>
<dbReference type="Proteomes" id="UP000634136">
    <property type="component" value="Unassembled WGS sequence"/>
</dbReference>
<accession>A0A834X0T6</accession>
<dbReference type="AlphaFoldDB" id="A0A834X0T6"/>
<organism evidence="2 3">
    <name type="scientific">Senna tora</name>
    <dbReference type="NCBI Taxonomy" id="362788"/>
    <lineage>
        <taxon>Eukaryota</taxon>
        <taxon>Viridiplantae</taxon>
        <taxon>Streptophyta</taxon>
        <taxon>Embryophyta</taxon>
        <taxon>Tracheophyta</taxon>
        <taxon>Spermatophyta</taxon>
        <taxon>Magnoliopsida</taxon>
        <taxon>eudicotyledons</taxon>
        <taxon>Gunneridae</taxon>
        <taxon>Pentapetalae</taxon>
        <taxon>rosids</taxon>
        <taxon>fabids</taxon>
        <taxon>Fabales</taxon>
        <taxon>Fabaceae</taxon>
        <taxon>Caesalpinioideae</taxon>
        <taxon>Cassia clade</taxon>
        <taxon>Senna</taxon>
    </lineage>
</organism>
<sequence>MDTVEDKALAECLVVMRQEQKYMQGSTFNDGGTPAWLRLIRRQPSIGIVLSHSLRSFVLYGEMIVHMGRMHVQLVTLMKSRTISFMKYWKTFEETVGTMPSMNFTEGPVVNASDMSSGRKKRKRNHKDHLAVALENVGASIESSINSLSSNVDKLEHEYDMTVYDLQYLQGPTKKGVGGLGCNEIELKMMQVEDSLHEYLESCTCNGHFAEDGAK</sequence>
<evidence type="ECO:0000256" key="1">
    <source>
        <dbReference type="SAM" id="MobiDB-lite"/>
    </source>
</evidence>
<comment type="caution">
    <text evidence="2">The sequence shown here is derived from an EMBL/GenBank/DDBJ whole genome shotgun (WGS) entry which is preliminary data.</text>
</comment>
<name>A0A834X0T6_9FABA</name>
<protein>
    <submittedName>
        <fullName evidence="2">Uncharacterized protein</fullName>
    </submittedName>
</protein>
<evidence type="ECO:0000313" key="2">
    <source>
        <dbReference type="EMBL" id="KAF7835864.1"/>
    </source>
</evidence>
<evidence type="ECO:0000313" key="3">
    <source>
        <dbReference type="Proteomes" id="UP000634136"/>
    </source>
</evidence>
<keyword evidence="3" id="KW-1185">Reference proteome</keyword>
<gene>
    <name evidence="2" type="ORF">G2W53_010723</name>
</gene>